<dbReference type="EMBL" id="AP018227">
    <property type="protein sequence ID" value="BAY82341.1"/>
    <property type="molecule type" value="Genomic_DNA"/>
</dbReference>
<evidence type="ECO:0000259" key="5">
    <source>
        <dbReference type="PROSITE" id="PS50977"/>
    </source>
</evidence>
<sequence length="180" mass="19742">MSKEEAIIKLIPAFRKHGYEGASLTLLSKASGLGKASLYHYFPGGKSEMAAAVFEYIGDDFSNLVLKTLQGEEEPAVKIQAACDRLGEFYDSGRNSCFLAIMSFGEADKLFHRKVKARLEFMIESLAKVLVEAGIEEDIARIKSQDAIGQLQGALILVRILDNTEPFERVIQGLVGKLLG</sequence>
<evidence type="ECO:0000313" key="6">
    <source>
        <dbReference type="EMBL" id="BAY82341.1"/>
    </source>
</evidence>
<dbReference type="AlphaFoldDB" id="A0A1Z4LM73"/>
<dbReference type="PROSITE" id="PS50977">
    <property type="entry name" value="HTH_TETR_2"/>
    <property type="match status" value="1"/>
</dbReference>
<dbReference type="InterPro" id="IPR001647">
    <property type="entry name" value="HTH_TetR"/>
</dbReference>
<evidence type="ECO:0000256" key="1">
    <source>
        <dbReference type="ARBA" id="ARBA00023015"/>
    </source>
</evidence>
<gene>
    <name evidence="6" type="ORF">NIES267_18200</name>
</gene>
<keyword evidence="7" id="KW-1185">Reference proteome</keyword>
<dbReference type="InterPro" id="IPR036271">
    <property type="entry name" value="Tet_transcr_reg_TetR-rel_C_sf"/>
</dbReference>
<protein>
    <submittedName>
        <fullName evidence="6">TetR family transcriptional regulator protein</fullName>
    </submittedName>
</protein>
<dbReference type="Pfam" id="PF00440">
    <property type="entry name" value="TetR_N"/>
    <property type="match status" value="1"/>
</dbReference>
<dbReference type="OrthoDB" id="9814200at2"/>
<feature type="domain" description="HTH tetR-type" evidence="5">
    <location>
        <begin position="1"/>
        <end position="60"/>
    </location>
</feature>
<dbReference type="GO" id="GO:0003677">
    <property type="term" value="F:DNA binding"/>
    <property type="evidence" value="ECO:0007669"/>
    <property type="project" value="UniProtKB-UniRule"/>
</dbReference>
<keyword evidence="1" id="KW-0805">Transcription regulation</keyword>
<reference evidence="6 7" key="1">
    <citation type="submission" date="2017-06" db="EMBL/GenBank/DDBJ databases">
        <title>Genome sequencing of cyanobaciteial culture collection at National Institute for Environmental Studies (NIES).</title>
        <authorList>
            <person name="Hirose Y."/>
            <person name="Shimura Y."/>
            <person name="Fujisawa T."/>
            <person name="Nakamura Y."/>
            <person name="Kawachi M."/>
        </authorList>
    </citation>
    <scope>NUCLEOTIDE SEQUENCE [LARGE SCALE GENOMIC DNA]</scope>
    <source>
        <strain evidence="6 7">NIES-267</strain>
    </source>
</reference>
<dbReference type="Gene3D" id="1.10.357.10">
    <property type="entry name" value="Tetracycline Repressor, domain 2"/>
    <property type="match status" value="1"/>
</dbReference>
<proteinExistence type="predicted"/>
<feature type="DNA-binding region" description="H-T-H motif" evidence="4">
    <location>
        <begin position="23"/>
        <end position="42"/>
    </location>
</feature>
<keyword evidence="2 4" id="KW-0238">DNA-binding</keyword>
<accession>A0A1Z4LM73</accession>
<evidence type="ECO:0000256" key="2">
    <source>
        <dbReference type="ARBA" id="ARBA00023125"/>
    </source>
</evidence>
<keyword evidence="3" id="KW-0804">Transcription</keyword>
<organism evidence="6 7">
    <name type="scientific">Calothrix parasitica NIES-267</name>
    <dbReference type="NCBI Taxonomy" id="1973488"/>
    <lineage>
        <taxon>Bacteria</taxon>
        <taxon>Bacillati</taxon>
        <taxon>Cyanobacteriota</taxon>
        <taxon>Cyanophyceae</taxon>
        <taxon>Nostocales</taxon>
        <taxon>Calotrichaceae</taxon>
        <taxon>Calothrix</taxon>
    </lineage>
</organism>
<evidence type="ECO:0000313" key="7">
    <source>
        <dbReference type="Proteomes" id="UP000218418"/>
    </source>
</evidence>
<name>A0A1Z4LM73_9CYAN</name>
<dbReference type="PANTHER" id="PTHR47506">
    <property type="entry name" value="TRANSCRIPTIONAL REGULATORY PROTEIN"/>
    <property type="match status" value="1"/>
</dbReference>
<evidence type="ECO:0000256" key="3">
    <source>
        <dbReference type="ARBA" id="ARBA00023163"/>
    </source>
</evidence>
<dbReference type="SUPFAM" id="SSF48498">
    <property type="entry name" value="Tetracyclin repressor-like, C-terminal domain"/>
    <property type="match status" value="1"/>
</dbReference>
<dbReference type="Proteomes" id="UP000218418">
    <property type="component" value="Chromosome"/>
</dbReference>
<dbReference type="SUPFAM" id="SSF46689">
    <property type="entry name" value="Homeodomain-like"/>
    <property type="match status" value="1"/>
</dbReference>
<dbReference type="PANTHER" id="PTHR47506:SF3">
    <property type="entry name" value="HTH-TYPE TRANSCRIPTIONAL REGULATOR LMRA"/>
    <property type="match status" value="1"/>
</dbReference>
<evidence type="ECO:0000256" key="4">
    <source>
        <dbReference type="PROSITE-ProRule" id="PRU00335"/>
    </source>
</evidence>
<dbReference type="InterPro" id="IPR009057">
    <property type="entry name" value="Homeodomain-like_sf"/>
</dbReference>